<evidence type="ECO:0000313" key="4">
    <source>
        <dbReference type="Proteomes" id="UP000054549"/>
    </source>
</evidence>
<evidence type="ECO:0000256" key="2">
    <source>
        <dbReference type="SAM" id="Phobius"/>
    </source>
</evidence>
<feature type="region of interest" description="Disordered" evidence="1">
    <location>
        <begin position="1"/>
        <end position="69"/>
    </location>
</feature>
<dbReference type="Proteomes" id="UP000054549">
    <property type="component" value="Unassembled WGS sequence"/>
</dbReference>
<keyword evidence="4" id="KW-1185">Reference proteome</keyword>
<dbReference type="HOGENOM" id="CLU_072841_0_0_1"/>
<gene>
    <name evidence="3" type="ORF">M378DRAFT_175648</name>
</gene>
<proteinExistence type="predicted"/>
<keyword evidence="2" id="KW-0812">Transmembrane</keyword>
<reference evidence="3 4" key="1">
    <citation type="submission" date="2014-04" db="EMBL/GenBank/DDBJ databases">
        <title>Evolutionary Origins and Diversification of the Mycorrhizal Mutualists.</title>
        <authorList>
            <consortium name="DOE Joint Genome Institute"/>
            <consortium name="Mycorrhizal Genomics Consortium"/>
            <person name="Kohler A."/>
            <person name="Kuo A."/>
            <person name="Nagy L.G."/>
            <person name="Floudas D."/>
            <person name="Copeland A."/>
            <person name="Barry K.W."/>
            <person name="Cichocki N."/>
            <person name="Veneault-Fourrey C."/>
            <person name="LaButti K."/>
            <person name="Lindquist E.A."/>
            <person name="Lipzen A."/>
            <person name="Lundell T."/>
            <person name="Morin E."/>
            <person name="Murat C."/>
            <person name="Riley R."/>
            <person name="Ohm R."/>
            <person name="Sun H."/>
            <person name="Tunlid A."/>
            <person name="Henrissat B."/>
            <person name="Grigoriev I.V."/>
            <person name="Hibbett D.S."/>
            <person name="Martin F."/>
        </authorList>
    </citation>
    <scope>NUCLEOTIDE SEQUENCE [LARGE SCALE GENOMIC DNA]</scope>
    <source>
        <strain evidence="3 4">Koide BX008</strain>
    </source>
</reference>
<protein>
    <submittedName>
        <fullName evidence="3">Uncharacterized protein</fullName>
    </submittedName>
</protein>
<sequence>MEGHKRNGRAGSPLCPSIAESDDDASEFDSEPPLAQSSPHVKPPLHQPFALPQYASAPPQTDFKFKTRETPSTRQALVIPESGPWHWRNPNWIDRHRPIPPRPSSPVGSLVPTVLVDSDGHTIAPERSTKRKSPLRREETTSVMLMDRLAAMGKPAVSIYNTKLENVSRMKSAADKLGFHSGVVHKPADVHPRDVVEKEEDENEERVEVAFAKANKKRFLEREKNYSWWLVMGQSSTAVQQVVDSQQRGIPGAISDAREMVSAPKVVTTFQLVLAGVVGALFVVCVLSML</sequence>
<dbReference type="STRING" id="946122.A0A0C2X7T8"/>
<feature type="compositionally biased region" description="Acidic residues" evidence="1">
    <location>
        <begin position="20"/>
        <end position="30"/>
    </location>
</feature>
<dbReference type="OrthoDB" id="3252109at2759"/>
<dbReference type="InParanoid" id="A0A0C2X7T8"/>
<organism evidence="3 4">
    <name type="scientific">Amanita muscaria (strain Koide BX008)</name>
    <dbReference type="NCBI Taxonomy" id="946122"/>
    <lineage>
        <taxon>Eukaryota</taxon>
        <taxon>Fungi</taxon>
        <taxon>Dikarya</taxon>
        <taxon>Basidiomycota</taxon>
        <taxon>Agaricomycotina</taxon>
        <taxon>Agaricomycetes</taxon>
        <taxon>Agaricomycetidae</taxon>
        <taxon>Agaricales</taxon>
        <taxon>Pluteineae</taxon>
        <taxon>Amanitaceae</taxon>
        <taxon>Amanita</taxon>
    </lineage>
</organism>
<dbReference type="AlphaFoldDB" id="A0A0C2X7T8"/>
<keyword evidence="2" id="KW-1133">Transmembrane helix</keyword>
<evidence type="ECO:0000256" key="1">
    <source>
        <dbReference type="SAM" id="MobiDB-lite"/>
    </source>
</evidence>
<name>A0A0C2X7T8_AMAMK</name>
<dbReference type="EMBL" id="KN818224">
    <property type="protein sequence ID" value="KIL70412.1"/>
    <property type="molecule type" value="Genomic_DNA"/>
</dbReference>
<accession>A0A0C2X7T8</accession>
<evidence type="ECO:0000313" key="3">
    <source>
        <dbReference type="EMBL" id="KIL70412.1"/>
    </source>
</evidence>
<feature type="transmembrane region" description="Helical" evidence="2">
    <location>
        <begin position="266"/>
        <end position="289"/>
    </location>
</feature>
<keyword evidence="2" id="KW-0472">Membrane</keyword>